<dbReference type="SMART" id="SM00353">
    <property type="entry name" value="HLH"/>
    <property type="match status" value="1"/>
</dbReference>
<feature type="compositionally biased region" description="Polar residues" evidence="1">
    <location>
        <begin position="250"/>
        <end position="279"/>
    </location>
</feature>
<dbReference type="PANTHER" id="PTHR47336:SF4">
    <property type="entry name" value="BHLH TRANSCRIPTION FACTOR (EUROFUNG)"/>
    <property type="match status" value="1"/>
</dbReference>
<dbReference type="Pfam" id="PF00010">
    <property type="entry name" value="HLH"/>
    <property type="match status" value="1"/>
</dbReference>
<feature type="compositionally biased region" description="Polar residues" evidence="1">
    <location>
        <begin position="439"/>
        <end position="449"/>
    </location>
</feature>
<dbReference type="PaxDb" id="5507-FOXG_06488P0"/>
<dbReference type="AlphaFoldDB" id="F9GEX4"/>
<feature type="region of interest" description="Disordered" evidence="1">
    <location>
        <begin position="356"/>
        <end position="375"/>
    </location>
</feature>
<reference evidence="3" key="1">
    <citation type="journal article" date="2012" name="Mol. Plant Microbe Interact.">
        <title>A highly conserved effector in Fusarium oxysporum is required for full virulence on Arabidopsis.</title>
        <authorList>
            <person name="Thatcher L.F."/>
            <person name="Gardiner D.M."/>
            <person name="Kazan K."/>
            <person name="Manners J."/>
        </authorList>
    </citation>
    <scope>NUCLEOTIDE SEQUENCE [LARGE SCALE GENOMIC DNA]</scope>
    <source>
        <strain evidence="3">Fo5176</strain>
    </source>
</reference>
<feature type="compositionally biased region" description="Low complexity" evidence="1">
    <location>
        <begin position="416"/>
        <end position="426"/>
    </location>
</feature>
<feature type="region of interest" description="Disordered" evidence="1">
    <location>
        <begin position="209"/>
        <end position="324"/>
    </location>
</feature>
<accession>F9GEX4</accession>
<dbReference type="InterPro" id="IPR052099">
    <property type="entry name" value="Regulatory_TF_Diverse"/>
</dbReference>
<dbReference type="STRING" id="660025.F9GEX4"/>
<dbReference type="CDD" id="cd11395">
    <property type="entry name" value="bHLHzip_SREBP_like"/>
    <property type="match status" value="1"/>
</dbReference>
<dbReference type="InterPro" id="IPR011598">
    <property type="entry name" value="bHLH_dom"/>
</dbReference>
<name>F9GEX4_FUSOF</name>
<dbReference type="GO" id="GO:0046983">
    <property type="term" value="F:protein dimerization activity"/>
    <property type="evidence" value="ECO:0007669"/>
    <property type="project" value="InterPro"/>
</dbReference>
<evidence type="ECO:0000259" key="2">
    <source>
        <dbReference type="PROSITE" id="PS50888"/>
    </source>
</evidence>
<proteinExistence type="predicted"/>
<dbReference type="InterPro" id="IPR036638">
    <property type="entry name" value="HLH_DNA-bd_sf"/>
</dbReference>
<dbReference type="OrthoDB" id="3542681at2759"/>
<dbReference type="Gene3D" id="4.10.280.10">
    <property type="entry name" value="Helix-loop-helix DNA-binding domain"/>
    <property type="match status" value="1"/>
</dbReference>
<dbReference type="PROSITE" id="PS50888">
    <property type="entry name" value="BHLH"/>
    <property type="match status" value="1"/>
</dbReference>
<dbReference type="PANTHER" id="PTHR47336">
    <property type="entry name" value="TRANSCRIPTION FACTOR HMS1-RELATED"/>
    <property type="match status" value="1"/>
</dbReference>
<gene>
    <name evidence="3" type="ORF">FOXB_17208</name>
</gene>
<feature type="compositionally biased region" description="Basic residues" evidence="1">
    <location>
        <begin position="231"/>
        <end position="245"/>
    </location>
</feature>
<feature type="compositionally biased region" description="Low complexity" evidence="1">
    <location>
        <begin position="281"/>
        <end position="296"/>
    </location>
</feature>
<protein>
    <recommendedName>
        <fullName evidence="2">BHLH domain-containing protein</fullName>
    </recommendedName>
</protein>
<dbReference type="EMBL" id="AFQF01006645">
    <property type="protein sequence ID" value="EGU72278.1"/>
    <property type="molecule type" value="Genomic_DNA"/>
</dbReference>
<sequence>MVLTHQAISHVIHSLDSAKITIEVTLTLSPARKWTLRYVLLTWSCHVAQVKILPKHILLPSILLHIPPKAGIPVALLQIGQFPPVWDQPIPISDYYSNKAPFYESYYGKDFPGLFFDDPAQSPFQSTADSSPESDCISSPILDVDMTLNFSDTSMDIMEPIPWDLSLDQPTYGGLPTSDLSQDVQTASDYNRTTAYRQQSDAFSLGTVASKPWAEPGPDGAQEDDHTSSSRQKRTARSRRQKRDNRKSSETSLANTGGGTPSVSDAASPSFTPQDSRASIGSGSTPMASAASTASSRQAKLRSASHTSKNSHSRPNDTPKERRTRASHNLVEKQYRNRLNAQFESLLSVLPEQLRAANNGNGDTEDSEGNDADRRVSKGEVLEMARKHIQLLEQERAELERKNLELHGNLRRLKGSASDGTVSSSSQETPLDFKADANGETQAGDQDKS</sequence>
<feature type="region of interest" description="Disordered" evidence="1">
    <location>
        <begin position="408"/>
        <end position="449"/>
    </location>
</feature>
<feature type="domain" description="BHLH" evidence="2">
    <location>
        <begin position="323"/>
        <end position="392"/>
    </location>
</feature>
<dbReference type="SUPFAM" id="SSF47459">
    <property type="entry name" value="HLH, helix-loop-helix DNA-binding domain"/>
    <property type="match status" value="1"/>
</dbReference>
<evidence type="ECO:0000313" key="3">
    <source>
        <dbReference type="EMBL" id="EGU72278.1"/>
    </source>
</evidence>
<organism evidence="3">
    <name type="scientific">Fusarium oxysporum (strain Fo5176)</name>
    <name type="common">Fusarium vascular wilt</name>
    <dbReference type="NCBI Taxonomy" id="660025"/>
    <lineage>
        <taxon>Eukaryota</taxon>
        <taxon>Fungi</taxon>
        <taxon>Dikarya</taxon>
        <taxon>Ascomycota</taxon>
        <taxon>Pezizomycotina</taxon>
        <taxon>Sordariomycetes</taxon>
        <taxon>Hypocreomycetidae</taxon>
        <taxon>Hypocreales</taxon>
        <taxon>Nectriaceae</taxon>
        <taxon>Fusarium</taxon>
        <taxon>Fusarium oxysporum species complex</taxon>
    </lineage>
</organism>
<evidence type="ECO:0000256" key="1">
    <source>
        <dbReference type="SAM" id="MobiDB-lite"/>
    </source>
</evidence>
<comment type="caution">
    <text evidence="3">The sequence shown here is derived from an EMBL/GenBank/DDBJ whole genome shotgun (WGS) entry which is preliminary data.</text>
</comment>